<comment type="caution">
    <text evidence="1">The sequence shown here is derived from an EMBL/GenBank/DDBJ whole genome shotgun (WGS) entry which is preliminary data.</text>
</comment>
<dbReference type="RefSeq" id="WP_338434671.1">
    <property type="nucleotide sequence ID" value="NZ_JAUYVH010000001.1"/>
</dbReference>
<dbReference type="EMBL" id="JAUYVH010000001">
    <property type="protein sequence ID" value="MDQ9168835.1"/>
    <property type="molecule type" value="Genomic_DNA"/>
</dbReference>
<keyword evidence="2" id="KW-1185">Reference proteome</keyword>
<protein>
    <submittedName>
        <fullName evidence="1">Uncharacterized protein</fullName>
    </submittedName>
</protein>
<gene>
    <name evidence="1" type="ORF">Q8A64_00265</name>
</gene>
<reference evidence="1 2" key="1">
    <citation type="submission" date="2023-08" db="EMBL/GenBank/DDBJ databases">
        <title>Oxalobacteraceae gen .nov., isolated from river sludge outside the plant.</title>
        <authorList>
            <person name="Zhao S.Y."/>
        </authorList>
    </citation>
    <scope>NUCLEOTIDE SEQUENCE [LARGE SCALE GENOMIC DNA]</scope>
    <source>
        <strain evidence="1 2">R-40</strain>
    </source>
</reference>
<proteinExistence type="predicted"/>
<evidence type="ECO:0000313" key="2">
    <source>
        <dbReference type="Proteomes" id="UP001225596"/>
    </source>
</evidence>
<accession>A0ABU1BIK0</accession>
<organism evidence="1 2">
    <name type="scientific">Keguizhuia sedimenti</name>
    <dbReference type="NCBI Taxonomy" id="3064264"/>
    <lineage>
        <taxon>Bacteria</taxon>
        <taxon>Pseudomonadati</taxon>
        <taxon>Pseudomonadota</taxon>
        <taxon>Betaproteobacteria</taxon>
        <taxon>Burkholderiales</taxon>
        <taxon>Oxalobacteraceae</taxon>
        <taxon>Keguizhuia</taxon>
    </lineage>
</organism>
<sequence length="144" mass="16461">MSNLGSAQNSHREDLGYPSEINNHLTQQEARCVLHTEAREQIRRFVQAMNLKNPLSDDVVATLLMNIAKQTLPPGTEEMANQMRVNDWNRYMSEEELQLAARNAQNYLQSHEGIELGNFVVKTMGKATEYMWADEDPNPSKDHC</sequence>
<name>A0ABU1BIK0_9BURK</name>
<evidence type="ECO:0000313" key="1">
    <source>
        <dbReference type="EMBL" id="MDQ9168835.1"/>
    </source>
</evidence>
<dbReference type="Proteomes" id="UP001225596">
    <property type="component" value="Unassembled WGS sequence"/>
</dbReference>